<protein>
    <submittedName>
        <fullName evidence="1">Putative secreted protein</fullName>
    </submittedName>
</protein>
<accession>A0A6B0TQU9</accession>
<evidence type="ECO:0000313" key="1">
    <source>
        <dbReference type="EMBL" id="MXU82249.1"/>
    </source>
</evidence>
<organism evidence="1">
    <name type="scientific">Ixodes ricinus</name>
    <name type="common">Common tick</name>
    <name type="synonym">Acarus ricinus</name>
    <dbReference type="NCBI Taxonomy" id="34613"/>
    <lineage>
        <taxon>Eukaryota</taxon>
        <taxon>Metazoa</taxon>
        <taxon>Ecdysozoa</taxon>
        <taxon>Arthropoda</taxon>
        <taxon>Chelicerata</taxon>
        <taxon>Arachnida</taxon>
        <taxon>Acari</taxon>
        <taxon>Parasitiformes</taxon>
        <taxon>Ixodida</taxon>
        <taxon>Ixodoidea</taxon>
        <taxon>Ixodidae</taxon>
        <taxon>Ixodinae</taxon>
        <taxon>Ixodes</taxon>
    </lineage>
</organism>
<dbReference type="AlphaFoldDB" id="A0A6B0TQU9"/>
<sequence>MSTTIWKSSPTTRRLPRWHWWQVSWSFCSASAGAAEPASAWGGFSSWFVPLNSISVFANGEIGGRLC</sequence>
<name>A0A6B0TQU9_IXORI</name>
<proteinExistence type="predicted"/>
<dbReference type="EMBL" id="GIFC01000166">
    <property type="protein sequence ID" value="MXU82249.1"/>
    <property type="molecule type" value="Transcribed_RNA"/>
</dbReference>
<reference evidence="1" key="1">
    <citation type="submission" date="2019-12" db="EMBL/GenBank/DDBJ databases">
        <title>An insight into the sialome of adult female Ixodes ricinus ticks feeding for 6 days.</title>
        <authorList>
            <person name="Perner J."/>
            <person name="Ribeiro J.M.C."/>
        </authorList>
    </citation>
    <scope>NUCLEOTIDE SEQUENCE</scope>
    <source>
        <strain evidence="1">Semi-engorged</strain>
        <tissue evidence="1">Salivary glands</tissue>
    </source>
</reference>